<evidence type="ECO:0000313" key="1">
    <source>
        <dbReference type="EMBL" id="AMU88086.1"/>
    </source>
</evidence>
<sequence length="142" mass="15811">MLFPATIVLTMLAMGTESHKPPQTAEEARALGYPTGIDVGMEPPVRPMLEAYSECLDAKLGKVTFYNFSEIAHQAHKDIERCKDVRAKSIIDADIALSKTIGWEDAEKRKASIDDTFDTEDASHVKIAKETAEWMKKQNAQN</sequence>
<dbReference type="AlphaFoldDB" id="A0AAC8YXK4"/>
<dbReference type="Proteomes" id="UP000076088">
    <property type="component" value="Chromosome"/>
</dbReference>
<dbReference type="RefSeq" id="WP_054724919.1">
    <property type="nucleotide sequence ID" value="NZ_CP009429.1"/>
</dbReference>
<proteinExistence type="predicted"/>
<organism evidence="1 2">
    <name type="scientific">Sphingopyxis macrogoltabida</name>
    <name type="common">Sphingomonas macrogoltabidus</name>
    <dbReference type="NCBI Taxonomy" id="33050"/>
    <lineage>
        <taxon>Bacteria</taxon>
        <taxon>Pseudomonadati</taxon>
        <taxon>Pseudomonadota</taxon>
        <taxon>Alphaproteobacteria</taxon>
        <taxon>Sphingomonadales</taxon>
        <taxon>Sphingomonadaceae</taxon>
        <taxon>Sphingopyxis</taxon>
    </lineage>
</organism>
<keyword evidence="2" id="KW-1185">Reference proteome</keyword>
<dbReference type="EMBL" id="CP013344">
    <property type="protein sequence ID" value="AMU88086.1"/>
    <property type="molecule type" value="Genomic_DNA"/>
</dbReference>
<reference evidence="2" key="1">
    <citation type="submission" date="2015-11" db="EMBL/GenBank/DDBJ databases">
        <title>Complete genome sequence of a polyethylene-glycol degrader Sphingopyxis macrogoltabida 203N (NBRC 111659).</title>
        <authorList>
            <person name="Yoshiyuki O."/>
            <person name="Shouta N."/>
            <person name="Nagata Y."/>
            <person name="Numata M."/>
            <person name="Tsuchikane K."/>
            <person name="Hosoyama A."/>
            <person name="Yamazoe A."/>
            <person name="Tsuda M."/>
            <person name="Fujita N."/>
            <person name="Kawai F."/>
        </authorList>
    </citation>
    <scope>NUCLEOTIDE SEQUENCE [LARGE SCALE GENOMIC DNA]</scope>
    <source>
        <strain evidence="2">203N</strain>
    </source>
</reference>
<reference evidence="1 2" key="2">
    <citation type="journal article" date="2016" name="Genome Announc.">
        <title>Complete Genome Sequence of Sphingopyxis macrogoltabida Strain 203N (NBRC 111659), a Polyethylene Glycol Degrader.</title>
        <authorList>
            <person name="Ohtsubo Y."/>
            <person name="Nonoyama S."/>
            <person name="Nagata Y."/>
            <person name="Numata M."/>
            <person name="Tsuchikane K."/>
            <person name="Hosoyama A."/>
            <person name="Yamazoe A."/>
            <person name="Tsuda M."/>
            <person name="Fujita N."/>
            <person name="Kawai F."/>
        </authorList>
    </citation>
    <scope>NUCLEOTIDE SEQUENCE [LARGE SCALE GENOMIC DNA]</scope>
    <source>
        <strain evidence="1 2">203N</strain>
    </source>
</reference>
<evidence type="ECO:0000313" key="2">
    <source>
        <dbReference type="Proteomes" id="UP000076088"/>
    </source>
</evidence>
<accession>A0AAC8YXK4</accession>
<protein>
    <submittedName>
        <fullName evidence="1">Uncharacterized protein</fullName>
    </submittedName>
</protein>
<dbReference type="KEGG" id="smaz:LH19_03380"/>
<name>A0AAC8YXK4_SPHMC</name>
<gene>
    <name evidence="1" type="ORF">ATM17_03345</name>
</gene>